<dbReference type="InterPro" id="IPR011008">
    <property type="entry name" value="Dimeric_a/b-barrel"/>
</dbReference>
<reference evidence="2 5" key="1">
    <citation type="submission" date="2015-09" db="EMBL/GenBank/DDBJ databases">
        <authorList>
            <consortium name="Pathogen Informatics"/>
        </authorList>
    </citation>
    <scope>NUCLEOTIDE SEQUENCE [LARGE SCALE GENOMIC DNA]</scope>
    <source>
        <strain evidence="2 5">2789STDY5834939</strain>
    </source>
</reference>
<dbReference type="Proteomes" id="UP000196386">
    <property type="component" value="Unassembled WGS sequence"/>
</dbReference>
<dbReference type="EMBL" id="QVME01000001">
    <property type="protein sequence ID" value="RGE70024.1"/>
    <property type="molecule type" value="Genomic_DNA"/>
</dbReference>
<gene>
    <name evidence="3" type="ORF">B5F11_03685</name>
    <name evidence="4" type="ORF">DXC40_02895</name>
    <name evidence="2" type="ORF">ERS852551_02121</name>
</gene>
<accession>A0A174RMF8</accession>
<dbReference type="EMBL" id="NFKP01000002">
    <property type="protein sequence ID" value="OUP71176.1"/>
    <property type="molecule type" value="Genomic_DNA"/>
</dbReference>
<dbReference type="SMART" id="SM00886">
    <property type="entry name" value="Dabb"/>
    <property type="match status" value="1"/>
</dbReference>
<evidence type="ECO:0000313" key="2">
    <source>
        <dbReference type="EMBL" id="CUP84170.1"/>
    </source>
</evidence>
<reference evidence="6" key="2">
    <citation type="submission" date="2017-04" db="EMBL/GenBank/DDBJ databases">
        <title>Function of individual gut microbiota members based on whole genome sequencing of pure cultures obtained from chicken caecum.</title>
        <authorList>
            <person name="Medvecky M."/>
            <person name="Cejkova D."/>
            <person name="Polansky O."/>
            <person name="Karasova D."/>
            <person name="Kubasova T."/>
            <person name="Cizek A."/>
            <person name="Rychlik I."/>
        </authorList>
    </citation>
    <scope>NUCLEOTIDE SEQUENCE [LARGE SCALE GENOMIC DNA]</scope>
    <source>
        <strain evidence="6">An175</strain>
    </source>
</reference>
<dbReference type="SUPFAM" id="SSF54909">
    <property type="entry name" value="Dimeric alpha+beta barrel"/>
    <property type="match status" value="1"/>
</dbReference>
<dbReference type="EMBL" id="CZBE01000014">
    <property type="protein sequence ID" value="CUP84170.1"/>
    <property type="molecule type" value="Genomic_DNA"/>
</dbReference>
<dbReference type="Proteomes" id="UP000095765">
    <property type="component" value="Unassembled WGS sequence"/>
</dbReference>
<evidence type="ECO:0000313" key="4">
    <source>
        <dbReference type="EMBL" id="RGE70024.1"/>
    </source>
</evidence>
<feature type="domain" description="Stress-response A/B barrel" evidence="1">
    <location>
        <begin position="2"/>
        <end position="96"/>
    </location>
</feature>
<evidence type="ECO:0000313" key="7">
    <source>
        <dbReference type="Proteomes" id="UP000260828"/>
    </source>
</evidence>
<name>A0A174RMF8_9FIRM</name>
<dbReference type="RefSeq" id="WP_006877205.1">
    <property type="nucleotide sequence ID" value="NZ_CABIWA010000003.1"/>
</dbReference>
<dbReference type="OrthoDB" id="9808130at2"/>
<evidence type="ECO:0000313" key="6">
    <source>
        <dbReference type="Proteomes" id="UP000196386"/>
    </source>
</evidence>
<dbReference type="InterPro" id="IPR013097">
    <property type="entry name" value="Dabb"/>
</dbReference>
<dbReference type="Proteomes" id="UP000260828">
    <property type="component" value="Unassembled WGS sequence"/>
</dbReference>
<dbReference type="GeneID" id="72465204"/>
<dbReference type="Gene3D" id="3.30.70.100">
    <property type="match status" value="1"/>
</dbReference>
<dbReference type="PROSITE" id="PS51502">
    <property type="entry name" value="S_R_A_B_BARREL"/>
    <property type="match status" value="1"/>
</dbReference>
<proteinExistence type="predicted"/>
<dbReference type="PANTHER" id="PTHR37832">
    <property type="entry name" value="BLL2683 PROTEIN"/>
    <property type="match status" value="1"/>
</dbReference>
<dbReference type="PANTHER" id="PTHR37832:SF1">
    <property type="entry name" value="STRESS-RESPONSE A_B BARREL DOMAIN-CONTAINING PROTEIN"/>
    <property type="match status" value="1"/>
</dbReference>
<dbReference type="Pfam" id="PF07876">
    <property type="entry name" value="Dabb"/>
    <property type="match status" value="1"/>
</dbReference>
<evidence type="ECO:0000313" key="3">
    <source>
        <dbReference type="EMBL" id="OUP71176.1"/>
    </source>
</evidence>
<organism evidence="2 5">
    <name type="scientific">Anaerotruncus colihominis</name>
    <dbReference type="NCBI Taxonomy" id="169435"/>
    <lineage>
        <taxon>Bacteria</taxon>
        <taxon>Bacillati</taxon>
        <taxon>Bacillota</taxon>
        <taxon>Clostridia</taxon>
        <taxon>Eubacteriales</taxon>
        <taxon>Oscillospiraceae</taxon>
        <taxon>Anaerotruncus</taxon>
    </lineage>
</organism>
<protein>
    <submittedName>
        <fullName evidence="4">Dabb family protein</fullName>
    </submittedName>
    <submittedName>
        <fullName evidence="2">Stress responsive A/B Barrel Domain</fullName>
    </submittedName>
    <submittedName>
        <fullName evidence="3">Stress responsive protein</fullName>
    </submittedName>
</protein>
<sequence length="98" mass="11266">MIKHIVMWNLEDVAEGNSRDENARRIKKGLESLKGVIDGIIHLEVGINVNPKGFDLVLYSEFSSMDALKAYDCHPEHLKMREFIHKVITERVVADYEV</sequence>
<evidence type="ECO:0000313" key="5">
    <source>
        <dbReference type="Proteomes" id="UP000095765"/>
    </source>
</evidence>
<reference evidence="4 7" key="4">
    <citation type="submission" date="2018-08" db="EMBL/GenBank/DDBJ databases">
        <title>A genome reference for cultivated species of the human gut microbiota.</title>
        <authorList>
            <person name="Zou Y."/>
            <person name="Xue W."/>
            <person name="Luo G."/>
        </authorList>
    </citation>
    <scope>NUCLEOTIDE SEQUENCE [LARGE SCALE GENOMIC DNA]</scope>
    <source>
        <strain evidence="4 7">TF05-12AC</strain>
    </source>
</reference>
<reference evidence="3" key="3">
    <citation type="journal article" date="2018" name="BMC Genomics">
        <title>Whole genome sequencing and function prediction of 133 gut anaerobes isolated from chicken caecum in pure cultures.</title>
        <authorList>
            <person name="Medvecky M."/>
            <person name="Cejkova D."/>
            <person name="Polansky O."/>
            <person name="Karasova D."/>
            <person name="Kubasova T."/>
            <person name="Cizek A."/>
            <person name="Rychlik I."/>
        </authorList>
    </citation>
    <scope>NUCLEOTIDE SEQUENCE</scope>
    <source>
        <strain evidence="3">An175</strain>
    </source>
</reference>
<evidence type="ECO:0000259" key="1">
    <source>
        <dbReference type="PROSITE" id="PS51502"/>
    </source>
</evidence>
<dbReference type="AlphaFoldDB" id="A0A174RMF8"/>